<dbReference type="RefSeq" id="WP_425454794.1">
    <property type="nucleotide sequence ID" value="NZ_RJVI01000002.1"/>
</dbReference>
<gene>
    <name evidence="6" type="ORF">EDC57_1462</name>
</gene>
<dbReference type="InterPro" id="IPR003265">
    <property type="entry name" value="HhH-GPD_domain"/>
</dbReference>
<evidence type="ECO:0000256" key="1">
    <source>
        <dbReference type="ARBA" id="ARBA00022485"/>
    </source>
</evidence>
<dbReference type="CDD" id="cd00056">
    <property type="entry name" value="ENDO3c"/>
    <property type="match status" value="1"/>
</dbReference>
<evidence type="ECO:0000259" key="5">
    <source>
        <dbReference type="SMART" id="SM00478"/>
    </source>
</evidence>
<feature type="domain" description="HhH-GPD" evidence="5">
    <location>
        <begin position="40"/>
        <end position="197"/>
    </location>
</feature>
<evidence type="ECO:0000256" key="2">
    <source>
        <dbReference type="ARBA" id="ARBA00022723"/>
    </source>
</evidence>
<comment type="caution">
    <text evidence="6">The sequence shown here is derived from an EMBL/GenBank/DDBJ whole genome shotgun (WGS) entry which is preliminary data.</text>
</comment>
<dbReference type="PIRSF" id="PIRSF001435">
    <property type="entry name" value="Nth"/>
    <property type="match status" value="1"/>
</dbReference>
<accession>A0A3N1Y092</accession>
<keyword evidence="3" id="KW-0408">Iron</keyword>
<sequence length="220" mass="23858">MRAPHAAAVRAVYARLLEGYGPQGWWPAETPFEVMVGAILTQNAAWANVERAIARLRAAGLLAPEALAALPPEAIAPHIRPAGYFNVKARRLAAYCRWYLAAGGLEGLARRPTEALRRALLAVHGVGPETADDILLYAFGRPVFVIDAYTRRIFSRLGLAEAGWGYERLRAWFEAALEPDPDLFGEYHALIVRHAKAACRKRPACAGCVLRGDCSTGAGA</sequence>
<organism evidence="6 7">
    <name type="scientific">Inmirania thermothiophila</name>
    <dbReference type="NCBI Taxonomy" id="1750597"/>
    <lineage>
        <taxon>Bacteria</taxon>
        <taxon>Pseudomonadati</taxon>
        <taxon>Pseudomonadota</taxon>
        <taxon>Gammaproteobacteria</taxon>
        <taxon>Chromatiales</taxon>
        <taxon>Ectothiorhodospiraceae</taxon>
        <taxon>Inmirania</taxon>
    </lineage>
</organism>
<evidence type="ECO:0000256" key="4">
    <source>
        <dbReference type="ARBA" id="ARBA00023014"/>
    </source>
</evidence>
<dbReference type="InterPro" id="IPR011257">
    <property type="entry name" value="DNA_glycosylase"/>
</dbReference>
<dbReference type="EMBL" id="RJVI01000002">
    <property type="protein sequence ID" value="ROR32265.1"/>
    <property type="molecule type" value="Genomic_DNA"/>
</dbReference>
<dbReference type="Gene3D" id="1.10.1670.10">
    <property type="entry name" value="Helix-hairpin-Helix base-excision DNA repair enzymes (C-terminal)"/>
    <property type="match status" value="1"/>
</dbReference>
<dbReference type="SUPFAM" id="SSF48150">
    <property type="entry name" value="DNA-glycosylase"/>
    <property type="match status" value="1"/>
</dbReference>
<evidence type="ECO:0000256" key="3">
    <source>
        <dbReference type="ARBA" id="ARBA00023004"/>
    </source>
</evidence>
<protein>
    <submittedName>
        <fullName evidence="6">DNA-3-methyladenine glycosylase III</fullName>
    </submittedName>
</protein>
<evidence type="ECO:0000313" key="6">
    <source>
        <dbReference type="EMBL" id="ROR32265.1"/>
    </source>
</evidence>
<keyword evidence="7" id="KW-1185">Reference proteome</keyword>
<dbReference type="Gene3D" id="1.10.340.30">
    <property type="entry name" value="Hypothetical protein, domain 2"/>
    <property type="match status" value="1"/>
</dbReference>
<dbReference type="InterPro" id="IPR023170">
    <property type="entry name" value="HhH_base_excis_C"/>
</dbReference>
<dbReference type="GO" id="GO:0003824">
    <property type="term" value="F:catalytic activity"/>
    <property type="evidence" value="ECO:0007669"/>
    <property type="project" value="InterPro"/>
</dbReference>
<keyword evidence="1" id="KW-0004">4Fe-4S</keyword>
<reference evidence="6 7" key="1">
    <citation type="submission" date="2018-11" db="EMBL/GenBank/DDBJ databases">
        <title>Genomic Encyclopedia of Type Strains, Phase IV (KMG-IV): sequencing the most valuable type-strain genomes for metagenomic binning, comparative biology and taxonomic classification.</title>
        <authorList>
            <person name="Goeker M."/>
        </authorList>
    </citation>
    <scope>NUCLEOTIDE SEQUENCE [LARGE SCALE GENOMIC DNA]</scope>
    <source>
        <strain evidence="6 7">DSM 100275</strain>
    </source>
</reference>
<dbReference type="GO" id="GO:0046872">
    <property type="term" value="F:metal ion binding"/>
    <property type="evidence" value="ECO:0007669"/>
    <property type="project" value="UniProtKB-KW"/>
</dbReference>
<dbReference type="Pfam" id="PF00730">
    <property type="entry name" value="HhH-GPD"/>
    <property type="match status" value="1"/>
</dbReference>
<dbReference type="GO" id="GO:0006284">
    <property type="term" value="P:base-excision repair"/>
    <property type="evidence" value="ECO:0007669"/>
    <property type="project" value="InterPro"/>
</dbReference>
<dbReference type="Proteomes" id="UP000276634">
    <property type="component" value="Unassembled WGS sequence"/>
</dbReference>
<dbReference type="SMART" id="SM00478">
    <property type="entry name" value="ENDO3c"/>
    <property type="match status" value="1"/>
</dbReference>
<dbReference type="PANTHER" id="PTHR10359:SF19">
    <property type="entry name" value="DNA REPAIR GLYCOSYLASE MJ1434-RELATED"/>
    <property type="match status" value="1"/>
</dbReference>
<dbReference type="GO" id="GO:0051539">
    <property type="term" value="F:4 iron, 4 sulfur cluster binding"/>
    <property type="evidence" value="ECO:0007669"/>
    <property type="project" value="UniProtKB-KW"/>
</dbReference>
<keyword evidence="4" id="KW-0411">Iron-sulfur</keyword>
<dbReference type="PANTHER" id="PTHR10359">
    <property type="entry name" value="A/G-SPECIFIC ADENINE GLYCOSYLASE/ENDONUCLEASE III"/>
    <property type="match status" value="1"/>
</dbReference>
<dbReference type="AlphaFoldDB" id="A0A3N1Y092"/>
<keyword evidence="2" id="KW-0479">Metal-binding</keyword>
<name>A0A3N1Y092_9GAMM</name>
<proteinExistence type="predicted"/>
<evidence type="ECO:0000313" key="7">
    <source>
        <dbReference type="Proteomes" id="UP000276634"/>
    </source>
</evidence>